<dbReference type="Pfam" id="PF00013">
    <property type="entry name" value="KH_1"/>
    <property type="match status" value="5"/>
</dbReference>
<feature type="domain" description="K Homology" evidence="4">
    <location>
        <begin position="613"/>
        <end position="683"/>
    </location>
</feature>
<name>A0AAW1X213_RUBAR</name>
<dbReference type="CDD" id="cd22459">
    <property type="entry name" value="KH-I_PEPPER_rpt1_like"/>
    <property type="match status" value="1"/>
</dbReference>
<feature type="domain" description="K Homology" evidence="4">
    <location>
        <begin position="323"/>
        <end position="396"/>
    </location>
</feature>
<dbReference type="EMBL" id="JBEDUW010000005">
    <property type="protein sequence ID" value="KAK9930041.1"/>
    <property type="molecule type" value="Genomic_DNA"/>
</dbReference>
<dbReference type="PROSITE" id="PS50084">
    <property type="entry name" value="KH_TYPE_1"/>
    <property type="match status" value="5"/>
</dbReference>
<feature type="domain" description="K Homology" evidence="4">
    <location>
        <begin position="174"/>
        <end position="249"/>
    </location>
</feature>
<evidence type="ECO:0000256" key="2">
    <source>
        <dbReference type="PROSITE-ProRule" id="PRU00117"/>
    </source>
</evidence>
<feature type="domain" description="K Homology" evidence="4">
    <location>
        <begin position="408"/>
        <end position="483"/>
    </location>
</feature>
<evidence type="ECO:0000256" key="1">
    <source>
        <dbReference type="ARBA" id="ARBA00022737"/>
    </source>
</evidence>
<dbReference type="InterPro" id="IPR004087">
    <property type="entry name" value="KH_dom"/>
</dbReference>
<feature type="domain" description="K Homology" evidence="4">
    <location>
        <begin position="39"/>
        <end position="157"/>
    </location>
</feature>
<proteinExistence type="predicted"/>
<dbReference type="AlphaFoldDB" id="A0AAW1X213"/>
<dbReference type="PANTHER" id="PTHR10288">
    <property type="entry name" value="KH DOMAIN CONTAINING RNA BINDING PROTEIN"/>
    <property type="match status" value="1"/>
</dbReference>
<reference evidence="5 6" key="1">
    <citation type="journal article" date="2023" name="G3 (Bethesda)">
        <title>A chromosome-length genome assembly and annotation of blackberry (Rubus argutus, cv. 'Hillquist').</title>
        <authorList>
            <person name="Bruna T."/>
            <person name="Aryal R."/>
            <person name="Dudchenko O."/>
            <person name="Sargent D.J."/>
            <person name="Mead D."/>
            <person name="Buti M."/>
            <person name="Cavallini A."/>
            <person name="Hytonen T."/>
            <person name="Andres J."/>
            <person name="Pham M."/>
            <person name="Weisz D."/>
            <person name="Mascagni F."/>
            <person name="Usai G."/>
            <person name="Natali L."/>
            <person name="Bassil N."/>
            <person name="Fernandez G.E."/>
            <person name="Lomsadze A."/>
            <person name="Armour M."/>
            <person name="Olukolu B."/>
            <person name="Poorten T."/>
            <person name="Britton C."/>
            <person name="Davik J."/>
            <person name="Ashrafi H."/>
            <person name="Aiden E.L."/>
            <person name="Borodovsky M."/>
            <person name="Worthington M."/>
        </authorList>
    </citation>
    <scope>NUCLEOTIDE SEQUENCE [LARGE SCALE GENOMIC DNA]</scope>
    <source>
        <strain evidence="5">PI 553951</strain>
    </source>
</reference>
<feature type="compositionally biased region" description="Polar residues" evidence="3">
    <location>
        <begin position="256"/>
        <end position="268"/>
    </location>
</feature>
<feature type="region of interest" description="Disordered" evidence="3">
    <location>
        <begin position="252"/>
        <end position="300"/>
    </location>
</feature>
<dbReference type="Gene3D" id="3.30.310.210">
    <property type="match status" value="1"/>
</dbReference>
<accession>A0AAW1X213</accession>
<evidence type="ECO:0000313" key="5">
    <source>
        <dbReference type="EMBL" id="KAK9930041.1"/>
    </source>
</evidence>
<sequence>MSAPLTPSKRPHEEDLSESNGKGKLQKSSDDEPSKVSYSNAVFRIVCPESKIGCVTGEGGSLITKIFQETLVNVRVEETVPGCDERVIVVGSDRENEVDGEQGKENGVEETSVGEKHEEPRENEEAKESVSFDSLKPEKVPPASVKKALQLVFERMVEGETETDGGDEQSKQSLTVVFRLLVLSNQVGCILGMGGSVIKKMSSESGAQIRILPRDKLPLCALASDELVQIMGEVDAVRKALDSVSQQILDNLPRASDSSLPNPTGPSSQPSPRPEVNPPPDQSLGTPYSDQPGDSADHHSAAHPLITKFHGTGIPGRMKSSQDVLNFRLLCHEERVGGVIGKGGTIIRTLKQETGCEIKVMDAVSNSEDRVIVVSGPAHPDDRISAVQDAVLRVHDRIVRAVPINKEQPMAARLLISSSQIGCLLGKGGAIIAEMRKSSHAHIRILGKDQIPKCVSDDEEVVQMNGELEAVKDALLQITSRLQHHFFRDAFPSLSYPNPAFSDQPPFRSYSRRDFSPPRMHSNFGPSFHKFDAVGGLPTHSGFHPLHLSEEDLGVLSKEKKRGLLMWTADFSFISYTPQGLLDGGGPIGLPNFAGAPQRRIAGFGGSQPAIITSTTIEAVVPSSLIPIINGEDGECLKQIRQISDAKITITEPKPGAVETLIIISGTPEQTHAAQSLIQAFVMSETDS</sequence>
<feature type="compositionally biased region" description="Pro residues" evidence="3">
    <location>
        <begin position="269"/>
        <end position="281"/>
    </location>
</feature>
<comment type="caution">
    <text evidence="5">The sequence shown here is derived from an EMBL/GenBank/DDBJ whole genome shotgun (WGS) entry which is preliminary data.</text>
</comment>
<dbReference type="InterPro" id="IPR004088">
    <property type="entry name" value="KH_dom_type_1"/>
</dbReference>
<feature type="region of interest" description="Disordered" evidence="3">
    <location>
        <begin position="1"/>
        <end position="38"/>
    </location>
</feature>
<dbReference type="InterPro" id="IPR036612">
    <property type="entry name" value="KH_dom_type_1_sf"/>
</dbReference>
<dbReference type="CDD" id="cd22460">
    <property type="entry name" value="KH-I_PEPPER_rpt2_like"/>
    <property type="match status" value="2"/>
</dbReference>
<dbReference type="Gene3D" id="3.30.1370.10">
    <property type="entry name" value="K Homology domain, type 1"/>
    <property type="match status" value="4"/>
</dbReference>
<evidence type="ECO:0000256" key="3">
    <source>
        <dbReference type="SAM" id="MobiDB-lite"/>
    </source>
</evidence>
<organism evidence="5 6">
    <name type="scientific">Rubus argutus</name>
    <name type="common">Southern blackberry</name>
    <dbReference type="NCBI Taxonomy" id="59490"/>
    <lineage>
        <taxon>Eukaryota</taxon>
        <taxon>Viridiplantae</taxon>
        <taxon>Streptophyta</taxon>
        <taxon>Embryophyta</taxon>
        <taxon>Tracheophyta</taxon>
        <taxon>Spermatophyta</taxon>
        <taxon>Magnoliopsida</taxon>
        <taxon>eudicotyledons</taxon>
        <taxon>Gunneridae</taxon>
        <taxon>Pentapetalae</taxon>
        <taxon>rosids</taxon>
        <taxon>fabids</taxon>
        <taxon>Rosales</taxon>
        <taxon>Rosaceae</taxon>
        <taxon>Rosoideae</taxon>
        <taxon>Rosoideae incertae sedis</taxon>
        <taxon>Rubus</taxon>
    </lineage>
</organism>
<gene>
    <name evidence="5" type="ORF">M0R45_027100</name>
</gene>
<keyword evidence="6" id="KW-1185">Reference proteome</keyword>
<evidence type="ECO:0000259" key="4">
    <source>
        <dbReference type="SMART" id="SM00322"/>
    </source>
</evidence>
<keyword evidence="2" id="KW-0694">RNA-binding</keyword>
<protein>
    <recommendedName>
        <fullName evidence="4">K Homology domain-containing protein</fullName>
    </recommendedName>
</protein>
<dbReference type="Proteomes" id="UP001457282">
    <property type="component" value="Unassembled WGS sequence"/>
</dbReference>
<dbReference type="GO" id="GO:0003723">
    <property type="term" value="F:RNA binding"/>
    <property type="evidence" value="ECO:0007669"/>
    <property type="project" value="UniProtKB-UniRule"/>
</dbReference>
<evidence type="ECO:0000313" key="6">
    <source>
        <dbReference type="Proteomes" id="UP001457282"/>
    </source>
</evidence>
<dbReference type="SMART" id="SM00322">
    <property type="entry name" value="KH"/>
    <property type="match status" value="5"/>
</dbReference>
<feature type="region of interest" description="Disordered" evidence="3">
    <location>
        <begin position="92"/>
        <end position="138"/>
    </location>
</feature>
<keyword evidence="1" id="KW-0677">Repeat</keyword>
<dbReference type="SUPFAM" id="SSF54791">
    <property type="entry name" value="Eukaryotic type KH-domain (KH-domain type I)"/>
    <property type="match status" value="5"/>
</dbReference>